<feature type="signal peptide" evidence="12">
    <location>
        <begin position="1"/>
        <end position="22"/>
    </location>
</feature>
<keyword evidence="7 9" id="KW-0472">Membrane</keyword>
<dbReference type="Pfam" id="PF07715">
    <property type="entry name" value="Plug"/>
    <property type="match status" value="1"/>
</dbReference>
<evidence type="ECO:0000256" key="1">
    <source>
        <dbReference type="ARBA" id="ARBA00004571"/>
    </source>
</evidence>
<evidence type="ECO:0000256" key="5">
    <source>
        <dbReference type="ARBA" id="ARBA00022729"/>
    </source>
</evidence>
<dbReference type="SUPFAM" id="SSF56935">
    <property type="entry name" value="Porins"/>
    <property type="match status" value="1"/>
</dbReference>
<feature type="domain" description="TonB-dependent receptor-like beta-barrel" evidence="13">
    <location>
        <begin position="488"/>
        <end position="980"/>
    </location>
</feature>
<dbReference type="InterPro" id="IPR037066">
    <property type="entry name" value="Plug_dom_sf"/>
</dbReference>
<reference evidence="15" key="1">
    <citation type="submission" date="2020-10" db="EMBL/GenBank/DDBJ databases">
        <title>Microbiome of the Black Sea water column analyzed by genome centric metagenomics.</title>
        <authorList>
            <person name="Cabello-Yeves P.J."/>
            <person name="Callieri C."/>
            <person name="Picazo A."/>
            <person name="Mehrshad M."/>
            <person name="Haro-Moreno J.M."/>
            <person name="Roda-Garcia J."/>
            <person name="Dzembekova N."/>
            <person name="Slabakova V."/>
            <person name="Slabakova N."/>
            <person name="Moncheva S."/>
            <person name="Rodriguez-Valera F."/>
        </authorList>
    </citation>
    <scope>NUCLEOTIDE SEQUENCE</scope>
    <source>
        <strain evidence="15">BS30m-G43</strain>
    </source>
</reference>
<comment type="caution">
    <text evidence="15">The sequence shown here is derived from an EMBL/GenBank/DDBJ whole genome shotgun (WGS) entry which is preliminary data.</text>
</comment>
<dbReference type="PROSITE" id="PS01156">
    <property type="entry name" value="TONB_DEPENDENT_REC_2"/>
    <property type="match status" value="1"/>
</dbReference>
<keyword evidence="8 9" id="KW-0998">Cell outer membrane</keyword>
<evidence type="ECO:0000256" key="10">
    <source>
        <dbReference type="PROSITE-ProRule" id="PRU10144"/>
    </source>
</evidence>
<evidence type="ECO:0000256" key="6">
    <source>
        <dbReference type="ARBA" id="ARBA00023077"/>
    </source>
</evidence>
<dbReference type="PANTHER" id="PTHR47234">
    <property type="match status" value="1"/>
</dbReference>
<accession>A0A937SFY8</accession>
<evidence type="ECO:0000256" key="11">
    <source>
        <dbReference type="RuleBase" id="RU003357"/>
    </source>
</evidence>
<dbReference type="InterPro" id="IPR000531">
    <property type="entry name" value="Beta-barrel_TonB"/>
</dbReference>
<dbReference type="InterPro" id="IPR039426">
    <property type="entry name" value="TonB-dep_rcpt-like"/>
</dbReference>
<evidence type="ECO:0000313" key="15">
    <source>
        <dbReference type="EMBL" id="MBL6903774.1"/>
    </source>
</evidence>
<evidence type="ECO:0000256" key="9">
    <source>
        <dbReference type="PROSITE-ProRule" id="PRU01360"/>
    </source>
</evidence>
<comment type="similarity">
    <text evidence="9 11">Belongs to the TonB-dependent receptor family.</text>
</comment>
<dbReference type="InterPro" id="IPR012910">
    <property type="entry name" value="Plug_dom"/>
</dbReference>
<evidence type="ECO:0000256" key="2">
    <source>
        <dbReference type="ARBA" id="ARBA00022448"/>
    </source>
</evidence>
<evidence type="ECO:0000259" key="14">
    <source>
        <dbReference type="Pfam" id="PF07715"/>
    </source>
</evidence>
<protein>
    <submittedName>
        <fullName evidence="15">TonB-dependent receptor</fullName>
    </submittedName>
</protein>
<dbReference type="Proteomes" id="UP000705230">
    <property type="component" value="Unassembled WGS sequence"/>
</dbReference>
<gene>
    <name evidence="15" type="ORF">ISR29_06190</name>
</gene>
<dbReference type="Pfam" id="PF00593">
    <property type="entry name" value="TonB_dep_Rec_b-barrel"/>
    <property type="match status" value="1"/>
</dbReference>
<evidence type="ECO:0000256" key="7">
    <source>
        <dbReference type="ARBA" id="ARBA00023136"/>
    </source>
</evidence>
<evidence type="ECO:0000259" key="13">
    <source>
        <dbReference type="Pfam" id="PF00593"/>
    </source>
</evidence>
<keyword evidence="5 12" id="KW-0732">Signal</keyword>
<evidence type="ECO:0000256" key="12">
    <source>
        <dbReference type="SAM" id="SignalP"/>
    </source>
</evidence>
<name>A0A937SFY8_9GAMM</name>
<keyword evidence="3 9" id="KW-1134">Transmembrane beta strand</keyword>
<dbReference type="Gene3D" id="2.170.130.10">
    <property type="entry name" value="TonB-dependent receptor, plug domain"/>
    <property type="match status" value="1"/>
</dbReference>
<dbReference type="InterPro" id="IPR036942">
    <property type="entry name" value="Beta-barrel_TonB_sf"/>
</dbReference>
<feature type="domain" description="TonB-dependent receptor plug" evidence="14">
    <location>
        <begin position="83"/>
        <end position="199"/>
    </location>
</feature>
<keyword evidence="2 9" id="KW-0813">Transport</keyword>
<dbReference type="EMBL" id="JADHSG010000015">
    <property type="protein sequence ID" value="MBL6903774.1"/>
    <property type="molecule type" value="Genomic_DNA"/>
</dbReference>
<evidence type="ECO:0000256" key="4">
    <source>
        <dbReference type="ARBA" id="ARBA00022692"/>
    </source>
</evidence>
<organism evidence="15 16">
    <name type="scientific">SAR86 cluster bacterium</name>
    <dbReference type="NCBI Taxonomy" id="2030880"/>
    <lineage>
        <taxon>Bacteria</taxon>
        <taxon>Pseudomonadati</taxon>
        <taxon>Pseudomonadota</taxon>
        <taxon>Gammaproteobacteria</taxon>
        <taxon>SAR86 cluster</taxon>
    </lineage>
</organism>
<comment type="subcellular location">
    <subcellularLocation>
        <location evidence="1 9">Cell outer membrane</location>
        <topology evidence="1 9">Multi-pass membrane protein</topology>
    </subcellularLocation>
</comment>
<dbReference type="PANTHER" id="PTHR47234:SF1">
    <property type="entry name" value="TONB-DEPENDENT RECEPTOR"/>
    <property type="match status" value="1"/>
</dbReference>
<proteinExistence type="inferred from homology"/>
<dbReference type="Gene3D" id="2.40.170.20">
    <property type="entry name" value="TonB-dependent receptor, beta-barrel domain"/>
    <property type="match status" value="1"/>
</dbReference>
<evidence type="ECO:0000313" key="16">
    <source>
        <dbReference type="Proteomes" id="UP000705230"/>
    </source>
</evidence>
<dbReference type="PROSITE" id="PS52016">
    <property type="entry name" value="TONB_DEPENDENT_REC_3"/>
    <property type="match status" value="1"/>
</dbReference>
<dbReference type="GO" id="GO:0009279">
    <property type="term" value="C:cell outer membrane"/>
    <property type="evidence" value="ECO:0007669"/>
    <property type="project" value="UniProtKB-SubCell"/>
</dbReference>
<sequence length="1016" mass="111631">MLNRNIFFTLVFGFFASTSVYADNPGTEEVAATPVAETSDVQEEVAMEASVSETPSSAADDSDSVELTKVSVTGSRIKRTDIEGPQPLVVITSDDIDQGGFLSVYEAVAALSQNTGQTVMDGLGGGTNNASQNTINLRDFGPSRTLVLVNGKRRANYPYPSGGDASFNWNRIPVGIVERIEILTAGASAIYGADAVSGVINIILVDGMEDFSVQVRYGEHQPATGRESGESVAIEMSGGKYFDNGSIVFGFETNTVNPINGKDRPMYDTRFDEPVGYYQYGSWAGYLSGGGQAFLPEESGALTTCEDINLESDAMENYGWGTEPYTDPSGDVWGPQNRFGPTFKYCNLDASAWTTVRNGYDNNSAYFAGTYTLENGIQLNADVHYWDTELKNDYYPYFVQASYDGRAAFTDDGGIIAYSDGTPGAAAEGRSMAPAMFDYGVYVSGQRFFPEKAWRGEFEEKTLSYTLTASSTFELQDAIWDWELAYVNDSYDYLTGGQDVLNDSLERWMCGGVADTQYASLCTMGSYGYQVYNPDTFWGSYETAASYGLWQRTYIEGESSSETLQFTTSGELFTLPAGPVGFALHLEDTTTDYNIDPGPQYDAGNVWGNSTTKGGGERTRTSYAVETAIPVTANFDLYLARRSDSYDEKSTQIGDRTTDQITFTWKPIDRLLIRGGWGESFAAPSLPYIYKGVSGSFGTPCDYYGRYLNEGVVNLDGTSCLSGGYTQLNANISSSGNLNLRAETGEQYSLGMVLDIMNTSKVRASMTLDLVEIELNNIVTTTSTSQVLRDEMICKAQEDGITTDGYSFSSSYCTDIYATIVRGAIWTPQGGMDAPDITPPEGAIDTVSYGYINGAGRYYRGADWGISSRFITDEMGDFFLSLSVSYVDDERRKDTDADPYVSIMNQERRLRSRSYLSLSWTKDDWSTGVSTSRIGSMGYFSSFAPNPSGRNKIEPYFDIGAFVRYDIEDGHYIGLSVSNLMDDAPTYNTDLGFPWFSEYYYSAVGREVFVTYKYTF</sequence>
<evidence type="ECO:0000256" key="8">
    <source>
        <dbReference type="ARBA" id="ARBA00023237"/>
    </source>
</evidence>
<keyword evidence="4 9" id="KW-0812">Transmembrane</keyword>
<dbReference type="InterPro" id="IPR010917">
    <property type="entry name" value="TonB_rcpt_CS"/>
</dbReference>
<feature type="chain" id="PRO_5038038496" evidence="12">
    <location>
        <begin position="23"/>
        <end position="1016"/>
    </location>
</feature>
<keyword evidence="15" id="KW-0675">Receptor</keyword>
<evidence type="ECO:0000256" key="3">
    <source>
        <dbReference type="ARBA" id="ARBA00022452"/>
    </source>
</evidence>
<dbReference type="AlphaFoldDB" id="A0A937SFY8"/>
<feature type="short sequence motif" description="TonB C-terminal box" evidence="10">
    <location>
        <begin position="999"/>
        <end position="1016"/>
    </location>
</feature>
<keyword evidence="6 11" id="KW-0798">TonB box</keyword>